<dbReference type="InterPro" id="IPR002213">
    <property type="entry name" value="UDP_glucos_trans"/>
</dbReference>
<dbReference type="PANTHER" id="PTHR11926">
    <property type="entry name" value="GLUCOSYL/GLUCURONOSYL TRANSFERASES"/>
    <property type="match status" value="1"/>
</dbReference>
<reference evidence="3" key="1">
    <citation type="submission" date="2021-10" db="EMBL/GenBank/DDBJ databases">
        <title>De novo Genome Assembly of Clathrus columnatus (Basidiomycota, Fungi) Using Illumina and Nanopore Sequence Data.</title>
        <authorList>
            <person name="Ogiso-Tanaka E."/>
            <person name="Itagaki H."/>
            <person name="Hosoya T."/>
            <person name="Hosaka K."/>
        </authorList>
    </citation>
    <scope>NUCLEOTIDE SEQUENCE</scope>
    <source>
        <strain evidence="3">MO-923</strain>
    </source>
</reference>
<comment type="caution">
    <text evidence="3">The sequence shown here is derived from an EMBL/GenBank/DDBJ whole genome shotgun (WGS) entry which is preliminary data.</text>
</comment>
<accession>A0AAV5AH01</accession>
<evidence type="ECO:0000256" key="1">
    <source>
        <dbReference type="ARBA" id="ARBA00009995"/>
    </source>
</evidence>
<evidence type="ECO:0000256" key="2">
    <source>
        <dbReference type="ARBA" id="ARBA00022679"/>
    </source>
</evidence>
<name>A0AAV5AH01_9AGAM</name>
<proteinExistence type="inferred from homology"/>
<evidence type="ECO:0000313" key="4">
    <source>
        <dbReference type="Proteomes" id="UP001050691"/>
    </source>
</evidence>
<dbReference type="Pfam" id="PF00201">
    <property type="entry name" value="UDPGT"/>
    <property type="match status" value="1"/>
</dbReference>
<organism evidence="3 4">
    <name type="scientific">Clathrus columnatus</name>
    <dbReference type="NCBI Taxonomy" id="1419009"/>
    <lineage>
        <taxon>Eukaryota</taxon>
        <taxon>Fungi</taxon>
        <taxon>Dikarya</taxon>
        <taxon>Basidiomycota</taxon>
        <taxon>Agaricomycotina</taxon>
        <taxon>Agaricomycetes</taxon>
        <taxon>Phallomycetidae</taxon>
        <taxon>Phallales</taxon>
        <taxon>Clathraceae</taxon>
        <taxon>Clathrus</taxon>
    </lineage>
</organism>
<protein>
    <submittedName>
        <fullName evidence="3">Uncharacterized protein</fullName>
    </submittedName>
</protein>
<dbReference type="EMBL" id="BPWL01000008">
    <property type="protein sequence ID" value="GJJ12768.1"/>
    <property type="molecule type" value="Genomic_DNA"/>
</dbReference>
<comment type="similarity">
    <text evidence="1">Belongs to the UDP-glycosyltransferase family.</text>
</comment>
<dbReference type="PANTHER" id="PTHR11926:SF774">
    <property type="entry name" value="UDP-GLYCOSYLTRANSFERASE 85A1-RELATED"/>
    <property type="match status" value="1"/>
</dbReference>
<sequence>MAQFPARHILFVIVPGWGHLIPALAVAFKLLKENPNLVITFPIAPVVQKKFLGYVEQYIMDEKDDALPNNLRIIPMGPLTFGDDDFHCFVQEFENFYSTLISNKSYTAFNGQILMPMHPPDMCMMDSLNSEAIQTVNRLTKNVLVFALSFGSTALTLRMILRGDVPAQAERLSRETGRPLNDILSEFYEPNKGEVVHIPGLFPMYDYEIVPHLTRCNGIITTSNRIYESEGLAALTDHLAKTNRRLYAIGPLGLTTPDQISREPSPSNLATTTFLDKMLTIHGERSLIYISFGSIFWPRNVDAVWKILEILVENNVPLATGWFLTHGGQNSVMEALSNGIPMIAWPVDTDQPLNAAYISTKLNVAYELMEVRTKNGLKPLYRGITPRGTMDAIEEEFRDILQKLHGSDGEEKRNNAQEFQRKFQTLWEEKGESRKELLRFITDYLS</sequence>
<dbReference type="SUPFAM" id="SSF53756">
    <property type="entry name" value="UDP-Glycosyltransferase/glycogen phosphorylase"/>
    <property type="match status" value="1"/>
</dbReference>
<evidence type="ECO:0000313" key="3">
    <source>
        <dbReference type="EMBL" id="GJJ12768.1"/>
    </source>
</evidence>
<dbReference type="Proteomes" id="UP001050691">
    <property type="component" value="Unassembled WGS sequence"/>
</dbReference>
<dbReference type="GO" id="GO:0080043">
    <property type="term" value="F:quercetin 3-O-glucosyltransferase activity"/>
    <property type="evidence" value="ECO:0007669"/>
    <property type="project" value="TreeGrafter"/>
</dbReference>
<dbReference type="Gene3D" id="3.40.50.2000">
    <property type="entry name" value="Glycogen Phosphorylase B"/>
    <property type="match status" value="3"/>
</dbReference>
<gene>
    <name evidence="3" type="ORF">Clacol_007013</name>
</gene>
<dbReference type="GO" id="GO:0080044">
    <property type="term" value="F:quercetin 7-O-glucosyltransferase activity"/>
    <property type="evidence" value="ECO:0007669"/>
    <property type="project" value="TreeGrafter"/>
</dbReference>
<keyword evidence="2" id="KW-0808">Transferase</keyword>
<dbReference type="AlphaFoldDB" id="A0AAV5AH01"/>
<keyword evidence="4" id="KW-1185">Reference proteome</keyword>